<feature type="transmembrane region" description="Helical" evidence="7">
    <location>
        <begin position="103"/>
        <end position="123"/>
    </location>
</feature>
<dbReference type="GO" id="GO:0005886">
    <property type="term" value="C:plasma membrane"/>
    <property type="evidence" value="ECO:0007669"/>
    <property type="project" value="UniProtKB-SubCell"/>
</dbReference>
<reference evidence="9 10" key="1">
    <citation type="submission" date="2018-06" db="EMBL/GenBank/DDBJ databases">
        <authorList>
            <consortium name="Pathogen Informatics"/>
            <person name="Doyle S."/>
        </authorList>
    </citation>
    <scope>NUCLEOTIDE SEQUENCE [LARGE SCALE GENOMIC DNA]</scope>
    <source>
        <strain evidence="9 10">NCTC11224</strain>
    </source>
</reference>
<keyword evidence="5 7" id="KW-1133">Transmembrane helix</keyword>
<feature type="domain" description="Acyltransferase 3" evidence="8">
    <location>
        <begin position="3"/>
        <end position="217"/>
    </location>
</feature>
<feature type="transmembrane region" description="Helical" evidence="7">
    <location>
        <begin position="166"/>
        <end position="182"/>
    </location>
</feature>
<dbReference type="Proteomes" id="UP000251853">
    <property type="component" value="Unassembled WGS sequence"/>
</dbReference>
<evidence type="ECO:0000256" key="3">
    <source>
        <dbReference type="ARBA" id="ARBA00022475"/>
    </source>
</evidence>
<feature type="transmembrane region" description="Helical" evidence="7">
    <location>
        <begin position="6"/>
        <end position="28"/>
    </location>
</feature>
<dbReference type="GO" id="GO:0016413">
    <property type="term" value="F:O-acetyltransferase activity"/>
    <property type="evidence" value="ECO:0007669"/>
    <property type="project" value="TreeGrafter"/>
</dbReference>
<protein>
    <submittedName>
        <fullName evidence="9">O-actetyl transferase related protein</fullName>
    </submittedName>
</protein>
<comment type="subcellular location">
    <subcellularLocation>
        <location evidence="1">Cell membrane</location>
        <topology evidence="1">Multi-pass membrane protein</topology>
    </subcellularLocation>
</comment>
<evidence type="ECO:0000256" key="1">
    <source>
        <dbReference type="ARBA" id="ARBA00004651"/>
    </source>
</evidence>
<keyword evidence="10" id="KW-1185">Reference proteome</keyword>
<feature type="transmembrane region" description="Helical" evidence="7">
    <location>
        <begin position="202"/>
        <end position="226"/>
    </location>
</feature>
<evidence type="ECO:0000256" key="6">
    <source>
        <dbReference type="ARBA" id="ARBA00023136"/>
    </source>
</evidence>
<dbReference type="AlphaFoldDB" id="A0A2X2UJE3"/>
<keyword evidence="4 7" id="KW-0812">Transmembrane</keyword>
<feature type="transmembrane region" description="Helical" evidence="7">
    <location>
        <begin position="65"/>
        <end position="83"/>
    </location>
</feature>
<dbReference type="PANTHER" id="PTHR40074">
    <property type="entry name" value="O-ACETYLTRANSFERASE WECH"/>
    <property type="match status" value="1"/>
</dbReference>
<feature type="transmembrane region" description="Helical" evidence="7">
    <location>
        <begin position="135"/>
        <end position="154"/>
    </location>
</feature>
<dbReference type="GO" id="GO:0009246">
    <property type="term" value="P:enterobacterial common antigen biosynthetic process"/>
    <property type="evidence" value="ECO:0007669"/>
    <property type="project" value="TreeGrafter"/>
</dbReference>
<name>A0A2X2UJE3_9FIRM</name>
<dbReference type="Pfam" id="PF01757">
    <property type="entry name" value="Acyl_transf_3"/>
    <property type="match status" value="1"/>
</dbReference>
<organism evidence="9 10">
    <name type="scientific">Enterocloster clostridioformis</name>
    <dbReference type="NCBI Taxonomy" id="1531"/>
    <lineage>
        <taxon>Bacteria</taxon>
        <taxon>Bacillati</taxon>
        <taxon>Bacillota</taxon>
        <taxon>Clostridia</taxon>
        <taxon>Lachnospirales</taxon>
        <taxon>Lachnospiraceae</taxon>
        <taxon>Enterocloster</taxon>
    </lineage>
</organism>
<dbReference type="PANTHER" id="PTHR40074:SF2">
    <property type="entry name" value="O-ACETYLTRANSFERASE WECH"/>
    <property type="match status" value="1"/>
</dbReference>
<keyword evidence="9" id="KW-0808">Transferase</keyword>
<evidence type="ECO:0000259" key="8">
    <source>
        <dbReference type="Pfam" id="PF01757"/>
    </source>
</evidence>
<feature type="transmembrane region" description="Helical" evidence="7">
    <location>
        <begin position="37"/>
        <end position="59"/>
    </location>
</feature>
<evidence type="ECO:0000256" key="2">
    <source>
        <dbReference type="ARBA" id="ARBA00007400"/>
    </source>
</evidence>
<comment type="similarity">
    <text evidence="2">Belongs to the acyltransferase 3 family.</text>
</comment>
<evidence type="ECO:0000256" key="7">
    <source>
        <dbReference type="SAM" id="Phobius"/>
    </source>
</evidence>
<keyword evidence="3" id="KW-1003">Cell membrane</keyword>
<evidence type="ECO:0000313" key="10">
    <source>
        <dbReference type="Proteomes" id="UP000251853"/>
    </source>
</evidence>
<gene>
    <name evidence="9" type="ORF">NCTC11224_05726</name>
</gene>
<proteinExistence type="inferred from homology"/>
<evidence type="ECO:0000313" key="9">
    <source>
        <dbReference type="EMBL" id="SQB16666.1"/>
    </source>
</evidence>
<evidence type="ECO:0000256" key="5">
    <source>
        <dbReference type="ARBA" id="ARBA00022989"/>
    </source>
</evidence>
<dbReference type="EMBL" id="UAVW01000021">
    <property type="protein sequence ID" value="SQB16666.1"/>
    <property type="molecule type" value="Genomic_DNA"/>
</dbReference>
<accession>A0A2X2UJE3</accession>
<keyword evidence="6 7" id="KW-0472">Membrane</keyword>
<dbReference type="InterPro" id="IPR002656">
    <property type="entry name" value="Acyl_transf_3_dom"/>
</dbReference>
<evidence type="ECO:0000256" key="4">
    <source>
        <dbReference type="ARBA" id="ARBA00022692"/>
    </source>
</evidence>
<sequence length="237" mass="26377">MKWNLPLWFVPCFFATMCIFNVIVNFLGNRKWNDCKLLLVSVALLIIGYVISNVCYIYLPFQLETSMNLLFFVVCGYLCSKAIGGGGGGGGQSVPYVSRSKKAIVGVAAILIGCILSFFNDGIGVRTDTYGMLPLYIFIALLMSVGVIGVSVAIEQNKCLEYIGRHSFFIMLFHRFVLMFFSEVFPLTRKILSDTNNVKGTLVAVCISLTSVIICLVGEHILCWSYNKSKRILRKKA</sequence>